<reference evidence="1" key="1">
    <citation type="submission" date="2020-01" db="EMBL/GenBank/DDBJ databases">
        <authorList>
            <consortium name="DOE Joint Genome Institute"/>
            <person name="Haridas S."/>
            <person name="Albert R."/>
            <person name="Binder M."/>
            <person name="Bloem J."/>
            <person name="Labutti K."/>
            <person name="Salamov A."/>
            <person name="Andreopoulos B."/>
            <person name="Baker S.E."/>
            <person name="Barry K."/>
            <person name="Bills G."/>
            <person name="Bluhm B.H."/>
            <person name="Cannon C."/>
            <person name="Castanera R."/>
            <person name="Culley D.E."/>
            <person name="Daum C."/>
            <person name="Ezra D."/>
            <person name="Gonzalez J.B."/>
            <person name="Henrissat B."/>
            <person name="Kuo A."/>
            <person name="Liang C."/>
            <person name="Lipzen A."/>
            <person name="Lutzoni F."/>
            <person name="Magnuson J."/>
            <person name="Mondo S."/>
            <person name="Nolan M."/>
            <person name="Ohm R."/>
            <person name="Pangilinan J."/>
            <person name="Park H.-J."/>
            <person name="Ramirez L."/>
            <person name="Alfaro M."/>
            <person name="Sun H."/>
            <person name="Tritt A."/>
            <person name="Yoshinaga Y."/>
            <person name="Zwiers L.-H."/>
            <person name="Turgeon B.G."/>
            <person name="Goodwin S.B."/>
            <person name="Spatafora J.W."/>
            <person name="Crous P.W."/>
            <person name="Grigoriev I.V."/>
        </authorList>
    </citation>
    <scope>NUCLEOTIDE SEQUENCE</scope>
    <source>
        <strain evidence="1">IPT5</strain>
    </source>
</reference>
<keyword evidence="2" id="KW-1185">Reference proteome</keyword>
<proteinExistence type="predicted"/>
<accession>A0A6A7BA88</accession>
<sequence>MFAAYNELPIRAASIPAYQTEAIDTLLVGGMRKSSITELRQTLDLFGVQEVSRMMEMLAAIPEHDLQGWIENAENSIYGATIDPTSLDLIVQYLNDTTSFAQSPATTTSNHSYSSADSPIYLASSPPSSASSPVECKAKRTPAPSRKRQMCYYDACDKRICFRDMERSWQRFGCFATHLNKFHLGSYHLNEEGMDGWYGCCEKLFRTQREVEVELPKHVWDFHMRAVEVDAGSSWEEQRI</sequence>
<dbReference type="Proteomes" id="UP000799423">
    <property type="component" value="Unassembled WGS sequence"/>
</dbReference>
<gene>
    <name evidence="1" type="ORF">T440DRAFT_516302</name>
</gene>
<dbReference type="AlphaFoldDB" id="A0A6A7BA88"/>
<protein>
    <submittedName>
        <fullName evidence="1">Uncharacterized protein</fullName>
    </submittedName>
</protein>
<dbReference type="EMBL" id="MU006298">
    <property type="protein sequence ID" value="KAF2852441.1"/>
    <property type="molecule type" value="Genomic_DNA"/>
</dbReference>
<organism evidence="1 2">
    <name type="scientific">Plenodomus tracheiphilus IPT5</name>
    <dbReference type="NCBI Taxonomy" id="1408161"/>
    <lineage>
        <taxon>Eukaryota</taxon>
        <taxon>Fungi</taxon>
        <taxon>Dikarya</taxon>
        <taxon>Ascomycota</taxon>
        <taxon>Pezizomycotina</taxon>
        <taxon>Dothideomycetes</taxon>
        <taxon>Pleosporomycetidae</taxon>
        <taxon>Pleosporales</taxon>
        <taxon>Pleosporineae</taxon>
        <taxon>Leptosphaeriaceae</taxon>
        <taxon>Plenodomus</taxon>
    </lineage>
</organism>
<evidence type="ECO:0000313" key="1">
    <source>
        <dbReference type="EMBL" id="KAF2852441.1"/>
    </source>
</evidence>
<name>A0A6A7BA88_9PLEO</name>
<evidence type="ECO:0000313" key="2">
    <source>
        <dbReference type="Proteomes" id="UP000799423"/>
    </source>
</evidence>